<dbReference type="GO" id="GO:0016020">
    <property type="term" value="C:membrane"/>
    <property type="evidence" value="ECO:0007669"/>
    <property type="project" value="TreeGrafter"/>
</dbReference>
<sequence length="536" mass="61927">MKMKQLKFTVILLIFFGFNLQSQIHIVPQPLEISIEEGFFILNDDVKIISTKETKEEAKILCSILKEGFDKKAKISKKGSGIKLYINQDLEKNLGKEGYKLSSKNNQIVIEGASKAGLFYGIQSFKQLLPSDFGKKNYKNKNVDFPIVEISDKPRFSWRSFMLDESRHFKGMEAVKNLLDEMSVLKMNVFHWHLVDDQGWRIEIKKYPNLTKIGSYRKDTQAKRKSPERVGFSHEGFYTQKQIKEIIKYAEERHIKIIPEIEMPGHATAAIASYPWLGILGTTSEVTQEFGKLPDSYNVSDPKVVQFLKDVLTEVFELFPENVVHIGGDEVNFKTWENSKMIQDKIKKEGLSSPADLQIYFTNEISNFMEDNNHRMMGWNEILGDNVHKEHENSNMEVKQKLSDNAIIHFWKGSLDLVNKAVTSGHEVVNSLHSMTYLDYTYKSIPLSKAYSFDPIPEGLDEKYHDKILGSGCQMWSEWIPTVEKMNNQVFPRLAAYAEVGWTSKENKNYNNFVIGLKKMQNRWKMIGINFHESLE</sequence>
<dbReference type="AlphaFoldDB" id="A0A1B8TR90"/>
<dbReference type="SUPFAM" id="SSF55545">
    <property type="entry name" value="beta-N-acetylhexosaminidase-like domain"/>
    <property type="match status" value="1"/>
</dbReference>
<dbReference type="Gene3D" id="3.30.379.10">
    <property type="entry name" value="Chitobiase/beta-hexosaminidase domain 2-like"/>
    <property type="match status" value="1"/>
</dbReference>
<dbReference type="GO" id="GO:0004563">
    <property type="term" value="F:beta-N-acetylhexosaminidase activity"/>
    <property type="evidence" value="ECO:0007669"/>
    <property type="project" value="UniProtKB-EC"/>
</dbReference>
<keyword evidence="10" id="KW-1185">Reference proteome</keyword>
<evidence type="ECO:0000256" key="5">
    <source>
        <dbReference type="ARBA" id="ARBA00023295"/>
    </source>
</evidence>
<proteinExistence type="inferred from homology"/>
<dbReference type="KEGG" id="pob:LPB03_14065"/>
<organism evidence="9 10">
    <name type="scientific">Polaribacter vadi</name>
    <dbReference type="NCBI Taxonomy" id="1774273"/>
    <lineage>
        <taxon>Bacteria</taxon>
        <taxon>Pseudomonadati</taxon>
        <taxon>Bacteroidota</taxon>
        <taxon>Flavobacteriia</taxon>
        <taxon>Flavobacteriales</taxon>
        <taxon>Flavobacteriaceae</taxon>
    </lineage>
</organism>
<feature type="active site" description="Proton donor" evidence="6">
    <location>
        <position position="330"/>
    </location>
</feature>
<evidence type="ECO:0000256" key="3">
    <source>
        <dbReference type="ARBA" id="ARBA00012663"/>
    </source>
</evidence>
<evidence type="ECO:0000313" key="10">
    <source>
        <dbReference type="Proteomes" id="UP000092584"/>
    </source>
</evidence>
<dbReference type="InterPro" id="IPR017853">
    <property type="entry name" value="GH"/>
</dbReference>
<dbReference type="PANTHER" id="PTHR22600:SF57">
    <property type="entry name" value="BETA-N-ACETYLHEXOSAMINIDASE"/>
    <property type="match status" value="1"/>
</dbReference>
<dbReference type="InterPro" id="IPR029018">
    <property type="entry name" value="Hex-like_dom2"/>
</dbReference>
<dbReference type="EC" id="3.2.1.52" evidence="3"/>
<dbReference type="Pfam" id="PF00728">
    <property type="entry name" value="Glyco_hydro_20"/>
    <property type="match status" value="1"/>
</dbReference>
<dbReference type="Pfam" id="PF02838">
    <property type="entry name" value="Glyco_hydro_20b"/>
    <property type="match status" value="1"/>
</dbReference>
<comment type="catalytic activity">
    <reaction evidence="1">
        <text>Hydrolysis of terminal non-reducing N-acetyl-D-hexosamine residues in N-acetyl-beta-D-hexosaminides.</text>
        <dbReference type="EC" id="3.2.1.52"/>
    </reaction>
</comment>
<evidence type="ECO:0000313" key="9">
    <source>
        <dbReference type="EMBL" id="OBY62129.1"/>
    </source>
</evidence>
<reference evidence="10" key="1">
    <citation type="submission" date="2016-02" db="EMBL/GenBank/DDBJ databases">
        <authorList>
            <person name="Shin S.-K."/>
            <person name="Yi H."/>
            <person name="Kim E."/>
        </authorList>
    </citation>
    <scope>NUCLEOTIDE SEQUENCE [LARGE SCALE GENOMIC DNA]</scope>
    <source>
        <strain evidence="10">LPB0003</strain>
    </source>
</reference>
<dbReference type="STRING" id="1774273.LPB03_14065"/>
<dbReference type="OrthoDB" id="9763537at2"/>
<keyword evidence="4 9" id="KW-0378">Hydrolase</keyword>
<dbReference type="PANTHER" id="PTHR22600">
    <property type="entry name" value="BETA-HEXOSAMINIDASE"/>
    <property type="match status" value="1"/>
</dbReference>
<dbReference type="PRINTS" id="PR00738">
    <property type="entry name" value="GLHYDRLASE20"/>
</dbReference>
<dbReference type="SUPFAM" id="SSF51445">
    <property type="entry name" value="(Trans)glycosidases"/>
    <property type="match status" value="1"/>
</dbReference>
<evidence type="ECO:0000256" key="4">
    <source>
        <dbReference type="ARBA" id="ARBA00022801"/>
    </source>
</evidence>
<accession>A0A1B8TR90</accession>
<dbReference type="InterPro" id="IPR025705">
    <property type="entry name" value="Beta_hexosaminidase_sua/sub"/>
</dbReference>
<feature type="domain" description="Beta-hexosaminidase bacterial type N-terminal" evidence="8">
    <location>
        <begin position="24"/>
        <end position="152"/>
    </location>
</feature>
<name>A0A1B8TR90_9FLAO</name>
<evidence type="ECO:0000259" key="7">
    <source>
        <dbReference type="Pfam" id="PF00728"/>
    </source>
</evidence>
<evidence type="ECO:0000256" key="2">
    <source>
        <dbReference type="ARBA" id="ARBA00006285"/>
    </source>
</evidence>
<evidence type="ECO:0000256" key="6">
    <source>
        <dbReference type="PIRSR" id="PIRSR625705-1"/>
    </source>
</evidence>
<dbReference type="InterPro" id="IPR015882">
    <property type="entry name" value="HEX_bac_N"/>
</dbReference>
<dbReference type="InterPro" id="IPR015883">
    <property type="entry name" value="Glyco_hydro_20_cat"/>
</dbReference>
<feature type="domain" description="Glycoside hydrolase family 20 catalytic" evidence="7">
    <location>
        <begin position="156"/>
        <end position="504"/>
    </location>
</feature>
<dbReference type="PIRSF" id="PIRSF001093">
    <property type="entry name" value="B-hxosamndse_ab_euk"/>
    <property type="match status" value="1"/>
</dbReference>
<dbReference type="GO" id="GO:0030203">
    <property type="term" value="P:glycosaminoglycan metabolic process"/>
    <property type="evidence" value="ECO:0007669"/>
    <property type="project" value="TreeGrafter"/>
</dbReference>
<gene>
    <name evidence="9" type="ORF">LPB3_15240</name>
</gene>
<keyword evidence="5" id="KW-0326">Glycosidase</keyword>
<dbReference type="CDD" id="cd06563">
    <property type="entry name" value="GH20_chitobiase-like"/>
    <property type="match status" value="1"/>
</dbReference>
<protein>
    <recommendedName>
        <fullName evidence="3">beta-N-acetylhexosaminidase</fullName>
        <ecNumber evidence="3">3.2.1.52</ecNumber>
    </recommendedName>
</protein>
<evidence type="ECO:0000256" key="1">
    <source>
        <dbReference type="ARBA" id="ARBA00001231"/>
    </source>
</evidence>
<dbReference type="GO" id="GO:0005975">
    <property type="term" value="P:carbohydrate metabolic process"/>
    <property type="evidence" value="ECO:0007669"/>
    <property type="project" value="InterPro"/>
</dbReference>
<comment type="caution">
    <text evidence="9">The sequence shown here is derived from an EMBL/GenBank/DDBJ whole genome shotgun (WGS) entry which is preliminary data.</text>
</comment>
<evidence type="ECO:0000259" key="8">
    <source>
        <dbReference type="Pfam" id="PF02838"/>
    </source>
</evidence>
<comment type="similarity">
    <text evidence="2">Belongs to the glycosyl hydrolase 20 family.</text>
</comment>
<dbReference type="EMBL" id="LSFM01000025">
    <property type="protein sequence ID" value="OBY62129.1"/>
    <property type="molecule type" value="Genomic_DNA"/>
</dbReference>
<dbReference type="Gene3D" id="3.20.20.80">
    <property type="entry name" value="Glycosidases"/>
    <property type="match status" value="1"/>
</dbReference>
<dbReference type="Proteomes" id="UP000092584">
    <property type="component" value="Unassembled WGS sequence"/>
</dbReference>